<evidence type="ECO:0000313" key="1">
    <source>
        <dbReference type="EMBL" id="AJD92871.1"/>
    </source>
</evidence>
<evidence type="ECO:0000313" key="2">
    <source>
        <dbReference type="Proteomes" id="UP000031449"/>
    </source>
</evidence>
<dbReference type="Proteomes" id="UP000031449">
    <property type="component" value="Chromosome"/>
</dbReference>
<keyword evidence="2" id="KW-1185">Reference proteome</keyword>
<organism evidence="1 2">
    <name type="scientific">Jeotgalibacillus malaysiensis</name>
    <dbReference type="NCBI Taxonomy" id="1508404"/>
    <lineage>
        <taxon>Bacteria</taxon>
        <taxon>Bacillati</taxon>
        <taxon>Bacillota</taxon>
        <taxon>Bacilli</taxon>
        <taxon>Bacillales</taxon>
        <taxon>Caryophanaceae</taxon>
        <taxon>Jeotgalibacillus</taxon>
    </lineage>
</organism>
<gene>
    <name evidence="1" type="ORF">JMA_35540</name>
</gene>
<name>A0A0B5AS37_9BACL</name>
<dbReference type="BioCyc" id="JESP1508404:G14D9-12835-MONOMER"/>
<protein>
    <submittedName>
        <fullName evidence="1">Uncharacterized protein</fullName>
    </submittedName>
</protein>
<dbReference type="HOGENOM" id="CLU_1914239_0_0_9"/>
<dbReference type="KEGG" id="jeo:JMA_35540"/>
<dbReference type="OrthoDB" id="2968698at2"/>
<dbReference type="AlphaFoldDB" id="A0A0B5AS37"/>
<reference evidence="1 2" key="1">
    <citation type="submission" date="2014-08" db="EMBL/GenBank/DDBJ databases">
        <title>Complete genome of a marine bacteria Jeotgalibacillus malaysiensis.</title>
        <authorList>
            <person name="Yaakop A.S."/>
            <person name="Chan K.-G."/>
            <person name="Goh K.M."/>
        </authorList>
    </citation>
    <scope>NUCLEOTIDE SEQUENCE [LARGE SCALE GENOMIC DNA]</scope>
    <source>
        <strain evidence="1 2">D5</strain>
    </source>
</reference>
<accession>A0A0B5AS37</accession>
<proteinExistence type="predicted"/>
<dbReference type="EMBL" id="CP009416">
    <property type="protein sequence ID" value="AJD92871.1"/>
    <property type="molecule type" value="Genomic_DNA"/>
</dbReference>
<dbReference type="STRING" id="1508404.JMA_35540"/>
<sequence>MKRLELNRSQKAIVLLSLAVIFLVSLEVKDYLEQPDNSVDLYQELAFAKDIEAAESLMLEGYEQHFKRASVEYMMRRDRRAFDIAQFTIIEFYDKTYLIETSPGTKQLHILNIEEAPEEVRVYFQELGEKVD</sequence>